<dbReference type="Proteomes" id="UP000297638">
    <property type="component" value="Unassembled WGS sequence"/>
</dbReference>
<dbReference type="AlphaFoldDB" id="A0A4Y8TYU7"/>
<reference evidence="2 3" key="1">
    <citation type="submission" date="2019-03" db="EMBL/GenBank/DDBJ databases">
        <title>Glutamicibacter sp. LJH19 genome.</title>
        <authorList>
            <person name="Sinai Borker S."/>
            <person name="Kumar R."/>
        </authorList>
    </citation>
    <scope>NUCLEOTIDE SEQUENCE [LARGE SCALE GENOMIC DNA]</scope>
    <source>
        <strain evidence="2 3">LJH19</strain>
    </source>
</reference>
<proteinExistence type="predicted"/>
<dbReference type="Pfam" id="PF13539">
    <property type="entry name" value="Peptidase_M15_4"/>
    <property type="match status" value="1"/>
</dbReference>
<evidence type="ECO:0000259" key="1">
    <source>
        <dbReference type="Pfam" id="PF13539"/>
    </source>
</evidence>
<feature type="domain" description="Peptidase M15C" evidence="1">
    <location>
        <begin position="69"/>
        <end position="131"/>
    </location>
</feature>
<comment type="caution">
    <text evidence="2">The sequence shown here is derived from an EMBL/GenBank/DDBJ whole genome shotgun (WGS) entry which is preliminary data.</text>
</comment>
<dbReference type="RefSeq" id="WP_134780207.1">
    <property type="nucleotide sequence ID" value="NZ_SPDS01000001.1"/>
</dbReference>
<dbReference type="Gene3D" id="1.10.101.10">
    <property type="entry name" value="PGBD-like superfamily/PGBD"/>
    <property type="match status" value="1"/>
</dbReference>
<dbReference type="InterPro" id="IPR039561">
    <property type="entry name" value="Peptidase_M15C"/>
</dbReference>
<dbReference type="SUPFAM" id="SSF55166">
    <property type="entry name" value="Hedgehog/DD-peptidase"/>
    <property type="match status" value="1"/>
</dbReference>
<evidence type="ECO:0000313" key="2">
    <source>
        <dbReference type="EMBL" id="TFH57270.1"/>
    </source>
</evidence>
<dbReference type="InterPro" id="IPR009045">
    <property type="entry name" value="Zn_M74/Hedgehog-like"/>
</dbReference>
<dbReference type="InterPro" id="IPR036366">
    <property type="entry name" value="PGBDSf"/>
</dbReference>
<dbReference type="EMBL" id="SPDS01000001">
    <property type="protein sequence ID" value="TFH57270.1"/>
    <property type="molecule type" value="Genomic_DNA"/>
</dbReference>
<gene>
    <name evidence="2" type="ORF">EXY26_09830</name>
</gene>
<dbReference type="Gene3D" id="3.30.1380.10">
    <property type="match status" value="1"/>
</dbReference>
<organism evidence="2 3">
    <name type="scientific">Glutamicibacter arilaitensis</name>
    <dbReference type="NCBI Taxonomy" id="256701"/>
    <lineage>
        <taxon>Bacteria</taxon>
        <taxon>Bacillati</taxon>
        <taxon>Actinomycetota</taxon>
        <taxon>Actinomycetes</taxon>
        <taxon>Micrococcales</taxon>
        <taxon>Micrococcaceae</taxon>
        <taxon>Glutamicibacter</taxon>
    </lineage>
</organism>
<sequence>MALTRLGWDVLTSGSSNRLTNLKWITGKVRAGDAHTILNELGRRFNAEVETIRKDWSWGYAKRPVRGASVPSEHSAGTAVDFNAPEHGLGRVGTFSGAQVKAIRRILADLDGSVRWGGDYAGRKDEMHFELQGGTAKLAKVAAKINGGTIKPVASKPAKPKPAKSDRPTDYKDLVVDGKFGSVTAEATQILMSQIGLYERAIDGDAGKYTWMAVQEWLNGLGYYNRAIDGDFGKHSVIALQQFLAKKGHLDTRKWLIDGKFGKETIKAWQRYLNGQNSK</sequence>
<protein>
    <recommendedName>
        <fullName evidence="1">Peptidase M15C domain-containing protein</fullName>
    </recommendedName>
</protein>
<evidence type="ECO:0000313" key="3">
    <source>
        <dbReference type="Proteomes" id="UP000297638"/>
    </source>
</evidence>
<name>A0A4Y8TYU7_9MICC</name>
<dbReference type="GO" id="GO:0008233">
    <property type="term" value="F:peptidase activity"/>
    <property type="evidence" value="ECO:0007669"/>
    <property type="project" value="InterPro"/>
</dbReference>
<accession>A0A4Y8TYU7</accession>